<reference evidence="3" key="1">
    <citation type="submission" date="2020-07" db="EMBL/GenBank/DDBJ databases">
        <title>Multicomponent nature underlies the extraordinary mechanical properties of spider dragline silk.</title>
        <authorList>
            <person name="Kono N."/>
            <person name="Nakamura H."/>
            <person name="Mori M."/>
            <person name="Yoshida Y."/>
            <person name="Ohtoshi R."/>
            <person name="Malay A.D."/>
            <person name="Moran D.A.P."/>
            <person name="Tomita M."/>
            <person name="Numata K."/>
            <person name="Arakawa K."/>
        </authorList>
    </citation>
    <scope>NUCLEOTIDE SEQUENCE</scope>
</reference>
<feature type="region of interest" description="Disordered" evidence="1">
    <location>
        <begin position="402"/>
        <end position="423"/>
    </location>
</feature>
<evidence type="ECO:0000313" key="3">
    <source>
        <dbReference type="EMBL" id="GFQ95294.1"/>
    </source>
</evidence>
<dbReference type="GO" id="GO:0003964">
    <property type="term" value="F:RNA-directed DNA polymerase activity"/>
    <property type="evidence" value="ECO:0007669"/>
    <property type="project" value="UniProtKB-KW"/>
</dbReference>
<feature type="compositionally biased region" description="Basic residues" evidence="1">
    <location>
        <begin position="208"/>
        <end position="219"/>
    </location>
</feature>
<feature type="domain" description="Reverse transcriptase" evidence="2">
    <location>
        <begin position="1"/>
        <end position="228"/>
    </location>
</feature>
<dbReference type="InterPro" id="IPR043502">
    <property type="entry name" value="DNA/RNA_pol_sf"/>
</dbReference>
<gene>
    <name evidence="3" type="primary">RTase_292</name>
    <name evidence="3" type="ORF">TNCT_549171</name>
</gene>
<dbReference type="Pfam" id="PF00078">
    <property type="entry name" value="RVT_1"/>
    <property type="match status" value="1"/>
</dbReference>
<keyword evidence="3" id="KW-0548">Nucleotidyltransferase</keyword>
<dbReference type="PANTHER" id="PTHR33332">
    <property type="entry name" value="REVERSE TRANSCRIPTASE DOMAIN-CONTAINING PROTEIN"/>
    <property type="match status" value="1"/>
</dbReference>
<accession>A0A8X6G6A8</accession>
<dbReference type="Proteomes" id="UP000887116">
    <property type="component" value="Unassembled WGS sequence"/>
</dbReference>
<feature type="compositionally biased region" description="Basic and acidic residues" evidence="1">
    <location>
        <begin position="220"/>
        <end position="230"/>
    </location>
</feature>
<organism evidence="3 4">
    <name type="scientific">Trichonephila clavata</name>
    <name type="common">Joro spider</name>
    <name type="synonym">Nephila clavata</name>
    <dbReference type="NCBI Taxonomy" id="2740835"/>
    <lineage>
        <taxon>Eukaryota</taxon>
        <taxon>Metazoa</taxon>
        <taxon>Ecdysozoa</taxon>
        <taxon>Arthropoda</taxon>
        <taxon>Chelicerata</taxon>
        <taxon>Arachnida</taxon>
        <taxon>Araneae</taxon>
        <taxon>Araneomorphae</taxon>
        <taxon>Entelegynae</taxon>
        <taxon>Araneoidea</taxon>
        <taxon>Nephilidae</taxon>
        <taxon>Trichonephila</taxon>
    </lineage>
</organism>
<dbReference type="PROSITE" id="PS50878">
    <property type="entry name" value="RT_POL"/>
    <property type="match status" value="1"/>
</dbReference>
<sequence length="423" mass="48485">MTNRLMTPAVIDQSHLPASRANSWRGLSCVDFLLFLTKTLYFSQKVRDAHNLRPTNHTVAAFLDLSKVFDRVWKYKLVCKLYSTFKIRGRILSWLADFLRARCIRIKFKNTVSGKFRSSQGIPQGSVLSPILFSLFIAGIETDANSDHCMGLYADDIIIWSSSTSLISAQNKINSFLLQLENPFPQHSSKCRHSSLFGQDREREEKKKILRRRKKKERRKERSFGKKEEGGGGGGDAEANERDGTKGRDYSLALEIGGSAGVPEGEGRRLRSDGQPSRRHLRQNGSKNAADFRRFRDPIDSVTPLNHHSTITQKQNHFILRHIRCNRNKRKTQKETSEKKQNQICRLQALSKRNHATPVKQRPLRSELHPINCILRRATPLSLLEINEDEWRKYKAGVEEEKKRCSPSGKPSPVLKARIMKNE</sequence>
<keyword evidence="4" id="KW-1185">Reference proteome</keyword>
<dbReference type="SUPFAM" id="SSF56672">
    <property type="entry name" value="DNA/RNA polymerases"/>
    <property type="match status" value="1"/>
</dbReference>
<evidence type="ECO:0000256" key="1">
    <source>
        <dbReference type="SAM" id="MobiDB-lite"/>
    </source>
</evidence>
<evidence type="ECO:0000313" key="4">
    <source>
        <dbReference type="Proteomes" id="UP000887116"/>
    </source>
</evidence>
<keyword evidence="3" id="KW-0808">Transferase</keyword>
<name>A0A8X6G6A8_TRICU</name>
<proteinExistence type="predicted"/>
<dbReference type="InterPro" id="IPR000477">
    <property type="entry name" value="RT_dom"/>
</dbReference>
<keyword evidence="3" id="KW-0695">RNA-directed DNA polymerase</keyword>
<feature type="compositionally biased region" description="Basic and acidic residues" evidence="1">
    <location>
        <begin position="239"/>
        <end position="249"/>
    </location>
</feature>
<evidence type="ECO:0000259" key="2">
    <source>
        <dbReference type="PROSITE" id="PS50878"/>
    </source>
</evidence>
<protein>
    <submittedName>
        <fullName evidence="3">Putative RNA-directed DNA polymerase from transposon BS</fullName>
    </submittedName>
</protein>
<dbReference type="EMBL" id="BMAO01024425">
    <property type="protein sequence ID" value="GFQ95294.1"/>
    <property type="molecule type" value="Genomic_DNA"/>
</dbReference>
<comment type="caution">
    <text evidence="3">The sequence shown here is derived from an EMBL/GenBank/DDBJ whole genome shotgun (WGS) entry which is preliminary data.</text>
</comment>
<dbReference type="AlphaFoldDB" id="A0A8X6G6A8"/>
<dbReference type="OrthoDB" id="6436989at2759"/>
<feature type="region of interest" description="Disordered" evidence="1">
    <location>
        <begin position="187"/>
        <end position="295"/>
    </location>
</feature>